<dbReference type="SUPFAM" id="SSF55729">
    <property type="entry name" value="Acyl-CoA N-acyltransferases (Nat)"/>
    <property type="match status" value="1"/>
</dbReference>
<evidence type="ECO:0000313" key="7">
    <source>
        <dbReference type="EMBL" id="KRO91148.1"/>
    </source>
</evidence>
<dbReference type="GO" id="GO:0004057">
    <property type="term" value="F:arginyl-tRNA--protein transferase activity"/>
    <property type="evidence" value="ECO:0007669"/>
    <property type="project" value="InterPro"/>
</dbReference>
<reference evidence="7 8" key="1">
    <citation type="submission" date="2015-10" db="EMBL/GenBank/DDBJ databases">
        <title>Metagenome-Assembled Genomes uncover a global brackish microbiome.</title>
        <authorList>
            <person name="Hugerth L.W."/>
            <person name="Larsson J."/>
            <person name="Alneberg J."/>
            <person name="Lindh M.V."/>
            <person name="Legrand C."/>
            <person name="Pinhassi J."/>
            <person name="Andersson A.F."/>
        </authorList>
    </citation>
    <scope>NUCLEOTIDE SEQUENCE [LARGE SCALE GENOMIC DNA]</scope>
    <source>
        <strain evidence="7">BACL26 MAG-121220-bin70</strain>
    </source>
</reference>
<dbReference type="PIRSF" id="PIRSF037208">
    <property type="entry name" value="ATE_pro_prd"/>
    <property type="match status" value="1"/>
</dbReference>
<evidence type="ECO:0000259" key="6">
    <source>
        <dbReference type="Pfam" id="PF04377"/>
    </source>
</evidence>
<dbReference type="EC" id="2.3.2.29" evidence="4"/>
<evidence type="ECO:0000256" key="1">
    <source>
        <dbReference type="ARBA" id="ARBA00022490"/>
    </source>
</evidence>
<comment type="catalytic activity">
    <reaction evidence="4">
        <text>N-terminal L-glutamyl-[protein] + L-leucyl-tRNA(Leu) = N-terminal L-leucyl-L-glutamyl-[protein] + tRNA(Leu) + H(+)</text>
        <dbReference type="Rhea" id="RHEA:50412"/>
        <dbReference type="Rhea" id="RHEA-COMP:9613"/>
        <dbReference type="Rhea" id="RHEA-COMP:9622"/>
        <dbReference type="Rhea" id="RHEA-COMP:12664"/>
        <dbReference type="Rhea" id="RHEA-COMP:12668"/>
        <dbReference type="ChEBI" id="CHEBI:15378"/>
        <dbReference type="ChEBI" id="CHEBI:64721"/>
        <dbReference type="ChEBI" id="CHEBI:78442"/>
        <dbReference type="ChEBI" id="CHEBI:78494"/>
        <dbReference type="ChEBI" id="CHEBI:133041"/>
        <dbReference type="EC" id="2.3.2.29"/>
    </reaction>
</comment>
<proteinExistence type="inferred from homology"/>
<dbReference type="NCBIfam" id="NF002345">
    <property type="entry name" value="PRK01305.2-2"/>
    <property type="match status" value="1"/>
</dbReference>
<dbReference type="Proteomes" id="UP000051213">
    <property type="component" value="Unassembled WGS sequence"/>
</dbReference>
<evidence type="ECO:0000256" key="4">
    <source>
        <dbReference type="HAMAP-Rule" id="MF_00689"/>
    </source>
</evidence>
<comment type="similarity">
    <text evidence="4">Belongs to the R-transferase family. Bpt subfamily.</text>
</comment>
<dbReference type="InterPro" id="IPR007471">
    <property type="entry name" value="N-end_Aminoacyl_Trfase_N"/>
</dbReference>
<evidence type="ECO:0000259" key="5">
    <source>
        <dbReference type="Pfam" id="PF04376"/>
    </source>
</evidence>
<gene>
    <name evidence="4" type="primary">bpt</name>
    <name evidence="7" type="ORF">ABS24_01325</name>
</gene>
<dbReference type="Pfam" id="PF04376">
    <property type="entry name" value="ATE_N"/>
    <property type="match status" value="1"/>
</dbReference>
<keyword evidence="3 4" id="KW-0012">Acyltransferase</keyword>
<dbReference type="NCBIfam" id="NF002346">
    <property type="entry name" value="PRK01305.2-3"/>
    <property type="match status" value="1"/>
</dbReference>
<dbReference type="AlphaFoldDB" id="A0A0R2TVC6"/>
<comment type="caution">
    <text evidence="7">The sequence shown here is derived from an EMBL/GenBank/DDBJ whole genome shotgun (WGS) entry which is preliminary data.</text>
</comment>
<evidence type="ECO:0000256" key="3">
    <source>
        <dbReference type="ARBA" id="ARBA00023315"/>
    </source>
</evidence>
<feature type="domain" description="N-end rule aminoacyl transferase C-terminal" evidence="6">
    <location>
        <begin position="107"/>
        <end position="227"/>
    </location>
</feature>
<dbReference type="GO" id="GO:0071596">
    <property type="term" value="P:ubiquitin-dependent protein catabolic process via the N-end rule pathway"/>
    <property type="evidence" value="ECO:0007669"/>
    <property type="project" value="InterPro"/>
</dbReference>
<comment type="catalytic activity">
    <reaction evidence="4">
        <text>N-terminal L-aspartyl-[protein] + L-leucyl-tRNA(Leu) = N-terminal L-leucyl-L-aspartyl-[protein] + tRNA(Leu) + H(+)</text>
        <dbReference type="Rhea" id="RHEA:50420"/>
        <dbReference type="Rhea" id="RHEA-COMP:9613"/>
        <dbReference type="Rhea" id="RHEA-COMP:9622"/>
        <dbReference type="Rhea" id="RHEA-COMP:12669"/>
        <dbReference type="Rhea" id="RHEA-COMP:12674"/>
        <dbReference type="ChEBI" id="CHEBI:15378"/>
        <dbReference type="ChEBI" id="CHEBI:64720"/>
        <dbReference type="ChEBI" id="CHEBI:78442"/>
        <dbReference type="ChEBI" id="CHEBI:78494"/>
        <dbReference type="ChEBI" id="CHEBI:133042"/>
        <dbReference type="EC" id="2.3.2.29"/>
    </reaction>
</comment>
<dbReference type="GO" id="GO:0005737">
    <property type="term" value="C:cytoplasm"/>
    <property type="evidence" value="ECO:0007669"/>
    <property type="project" value="UniProtKB-SubCell"/>
</dbReference>
<dbReference type="InterPro" id="IPR007472">
    <property type="entry name" value="N-end_Aminoacyl_Trfase_C"/>
</dbReference>
<feature type="domain" description="N-end aminoacyl transferase N-terminal" evidence="5">
    <location>
        <begin position="16"/>
        <end position="86"/>
    </location>
</feature>
<dbReference type="PANTHER" id="PTHR21367">
    <property type="entry name" value="ARGININE-TRNA-PROTEIN TRANSFERASE 1"/>
    <property type="match status" value="1"/>
</dbReference>
<sequence length="236" mass="27415">MSADIQRIKLFQTEPHACSYLPGRDSTTAFVDPQMSVDPELYEHLSRLGFRRSGSYLYTPMCSTCNACVPARVPVAQFRPARAQKRCLKRNVDVKIEPCDSIDLEKHYPLYAKYINQRHTGGDMYPPTKLQFEQFLGEAWECTQYLEFYLDDELIGCAVVDVLPDSLSAIYTYFDPAHDRRGLGNLAVLLQIQMAAKMDKHYLYLGYWIEDCQKMNYKKQYQPIELLQENSWHLSK</sequence>
<protein>
    <recommendedName>
        <fullName evidence="4">Aspartate/glutamate leucyltransferase</fullName>
        <ecNumber evidence="4">2.3.2.29</ecNumber>
    </recommendedName>
</protein>
<dbReference type="GO" id="GO:0008914">
    <property type="term" value="F:leucyl-tRNA--protein transferase activity"/>
    <property type="evidence" value="ECO:0007669"/>
    <property type="project" value="UniProtKB-UniRule"/>
</dbReference>
<accession>A0A0R2TVC6</accession>
<comment type="subcellular location">
    <subcellularLocation>
        <location evidence="4">Cytoplasm</location>
    </subcellularLocation>
</comment>
<dbReference type="InterPro" id="IPR030700">
    <property type="entry name" value="N-end_Aminoacyl_Trfase"/>
</dbReference>
<keyword evidence="1 4" id="KW-0963">Cytoplasm</keyword>
<evidence type="ECO:0000313" key="8">
    <source>
        <dbReference type="Proteomes" id="UP000051213"/>
    </source>
</evidence>
<comment type="function">
    <text evidence="4">Functions in the N-end rule pathway of protein degradation where it conjugates Leu from its aminoacyl-tRNA to the N-termini of proteins containing an N-terminal aspartate or glutamate.</text>
</comment>
<dbReference type="Pfam" id="PF04377">
    <property type="entry name" value="ATE_C"/>
    <property type="match status" value="1"/>
</dbReference>
<dbReference type="InterPro" id="IPR016181">
    <property type="entry name" value="Acyl_CoA_acyltransferase"/>
</dbReference>
<organism evidence="7 8">
    <name type="scientific">SAR92 bacterium BACL26 MAG-121220-bin70</name>
    <dbReference type="NCBI Taxonomy" id="1655626"/>
    <lineage>
        <taxon>Bacteria</taxon>
        <taxon>Pseudomonadati</taxon>
        <taxon>Pseudomonadota</taxon>
        <taxon>Gammaproteobacteria</taxon>
        <taxon>Cellvibrionales</taxon>
        <taxon>Porticoccaceae</taxon>
        <taxon>SAR92 clade</taxon>
    </lineage>
</organism>
<keyword evidence="2 4" id="KW-0808">Transferase</keyword>
<dbReference type="EMBL" id="LICA01000598">
    <property type="protein sequence ID" value="KRO91148.1"/>
    <property type="molecule type" value="Genomic_DNA"/>
</dbReference>
<dbReference type="Gene3D" id="3.40.630.30">
    <property type="match status" value="1"/>
</dbReference>
<dbReference type="NCBIfam" id="NF002342">
    <property type="entry name" value="PRK01305.1-3"/>
    <property type="match status" value="1"/>
</dbReference>
<name>A0A0R2TVC6_9GAMM</name>
<evidence type="ECO:0000256" key="2">
    <source>
        <dbReference type="ARBA" id="ARBA00022679"/>
    </source>
</evidence>
<dbReference type="HAMAP" id="MF_00689">
    <property type="entry name" value="Bpt"/>
    <property type="match status" value="1"/>
</dbReference>
<dbReference type="InterPro" id="IPR017138">
    <property type="entry name" value="Asp_Glu_LeuTrfase"/>
</dbReference>
<dbReference type="PANTHER" id="PTHR21367:SF1">
    <property type="entry name" value="ARGINYL-TRNA--PROTEIN TRANSFERASE 1"/>
    <property type="match status" value="1"/>
</dbReference>
<dbReference type="NCBIfam" id="NF002341">
    <property type="entry name" value="PRK01305.1-1"/>
    <property type="match status" value="1"/>
</dbReference>